<evidence type="ECO:0000259" key="1">
    <source>
        <dbReference type="Pfam" id="PF13304"/>
    </source>
</evidence>
<proteinExistence type="predicted"/>
<dbReference type="Pfam" id="PF13304">
    <property type="entry name" value="AAA_21"/>
    <property type="match status" value="1"/>
</dbReference>
<dbReference type="InterPro" id="IPR014555">
    <property type="entry name" value="RecF-like"/>
</dbReference>
<evidence type="ECO:0000313" key="2">
    <source>
        <dbReference type="EMBL" id="NUY95595.1"/>
    </source>
</evidence>
<dbReference type="GO" id="GO:0016887">
    <property type="term" value="F:ATP hydrolysis activity"/>
    <property type="evidence" value="ECO:0007669"/>
    <property type="project" value="InterPro"/>
</dbReference>
<dbReference type="Proteomes" id="UP000433737">
    <property type="component" value="Unassembled WGS sequence"/>
</dbReference>
<dbReference type="GO" id="GO:0005524">
    <property type="term" value="F:ATP binding"/>
    <property type="evidence" value="ECO:0007669"/>
    <property type="project" value="InterPro"/>
</dbReference>
<gene>
    <name evidence="2" type="ORF">HU668_03870</name>
    <name evidence="3" type="ORF">PANT111_210133</name>
</gene>
<evidence type="ECO:0000313" key="3">
    <source>
        <dbReference type="EMBL" id="VXC09994.1"/>
    </source>
</evidence>
<reference evidence="2 5" key="2">
    <citation type="submission" date="2020-05" db="EMBL/GenBank/DDBJ databases">
        <title>Whole Genome Sequences of Enterobacteriales Associated with the International Space Station.</title>
        <authorList>
            <person name="Bharadwaj A."/>
            <person name="Daudu R."/>
            <person name="Singh N."/>
            <person name="Wood J."/>
            <person name="Debieu M."/>
            <person name="Mason C."/>
            <person name="Wang C."/>
            <person name="Venkateswaran K."/>
        </authorList>
    </citation>
    <scope>NUCLEOTIDE SEQUENCE [LARGE SCALE GENOMIC DNA]</scope>
    <source>
        <strain evidence="2 5">IF5SW-B1</strain>
    </source>
</reference>
<sequence length="368" mass="41416">MAIEQIQIRGFRSIRDLTLPLQQLNVVSGPNGCGKSNLYKAVRLLHEAASGRLALALAEEGGIQKAMWAGGLRRGDRRHDPKRLMLAVVMEDIDYQLEIGFPEPLVTSLFNLDPLVKQERLWLSGQQRRPSSCILQRENQTAFLHNVEGERVAYPAVLHPEESLFGQLGEPHRYPELSQLRERLRQWRFYHEFAVWPGSPIRAPQIGVRAPVLAHDGSNLAAAWATIVERGQTELLYEVMAQAFPDSQFEVEVQNGRFQMLMSRRGILRPLESAEFSDGTLRFLCLVVALLSPRPPAFMALNEPENSLHEDLLPALARLIAEASQFSQLWITSHSPRLAALIAQHTAVNHIALEQREGETRVVGEVTE</sequence>
<accession>A0A653VUK4</accession>
<dbReference type="GO" id="GO:0000731">
    <property type="term" value="P:DNA synthesis involved in DNA repair"/>
    <property type="evidence" value="ECO:0007669"/>
    <property type="project" value="TreeGrafter"/>
</dbReference>
<dbReference type="InterPro" id="IPR027417">
    <property type="entry name" value="P-loop_NTPase"/>
</dbReference>
<dbReference type="PANTHER" id="PTHR32182:SF25">
    <property type="entry name" value="SLR1056 PROTEIN"/>
    <property type="match status" value="1"/>
</dbReference>
<dbReference type="GeneID" id="57344177"/>
<dbReference type="EMBL" id="JABWPM010000002">
    <property type="protein sequence ID" value="NUY95595.1"/>
    <property type="molecule type" value="Genomic_DNA"/>
</dbReference>
<dbReference type="SUPFAM" id="SSF52540">
    <property type="entry name" value="P-loop containing nucleoside triphosphate hydrolases"/>
    <property type="match status" value="1"/>
</dbReference>
<feature type="domain" description="ATPase AAA-type core" evidence="1">
    <location>
        <begin position="24"/>
        <end position="338"/>
    </location>
</feature>
<dbReference type="PANTHER" id="PTHR32182">
    <property type="entry name" value="DNA REPLICATION AND REPAIR PROTEIN RECF"/>
    <property type="match status" value="1"/>
</dbReference>
<dbReference type="PIRSF" id="PIRSF029347">
    <property type="entry name" value="RecF"/>
    <property type="match status" value="1"/>
</dbReference>
<dbReference type="Proteomes" id="UP000566985">
    <property type="component" value="Unassembled WGS sequence"/>
</dbReference>
<organism evidence="2 5">
    <name type="scientific">Pantoea brenneri</name>
    <dbReference type="NCBI Taxonomy" id="472694"/>
    <lineage>
        <taxon>Bacteria</taxon>
        <taxon>Pseudomonadati</taxon>
        <taxon>Pseudomonadota</taxon>
        <taxon>Gammaproteobacteria</taxon>
        <taxon>Enterobacterales</taxon>
        <taxon>Erwiniaceae</taxon>
        <taxon>Pantoea</taxon>
    </lineage>
</organism>
<protein>
    <submittedName>
        <fullName evidence="2">AAA family ATPase</fullName>
    </submittedName>
    <submittedName>
        <fullName evidence="3">RecF/RecN/SMC N-terminal domain protein</fullName>
    </submittedName>
</protein>
<dbReference type="EMBL" id="CABWMH010000014">
    <property type="protein sequence ID" value="VXC09994.1"/>
    <property type="molecule type" value="Genomic_DNA"/>
</dbReference>
<dbReference type="RefSeq" id="WP_069727970.1">
    <property type="nucleotide sequence ID" value="NZ_CAUQFK010000090.1"/>
</dbReference>
<evidence type="ECO:0000313" key="5">
    <source>
        <dbReference type="Proteomes" id="UP000566985"/>
    </source>
</evidence>
<dbReference type="AlphaFoldDB" id="A0A653VUK4"/>
<comment type="caution">
    <text evidence="2">The sequence shown here is derived from an EMBL/GenBank/DDBJ whole genome shotgun (WGS) entry which is preliminary data.</text>
</comment>
<dbReference type="InterPro" id="IPR003959">
    <property type="entry name" value="ATPase_AAA_core"/>
</dbReference>
<dbReference type="GO" id="GO:0006302">
    <property type="term" value="P:double-strand break repair"/>
    <property type="evidence" value="ECO:0007669"/>
    <property type="project" value="TreeGrafter"/>
</dbReference>
<reference evidence="3 4" key="1">
    <citation type="submission" date="2019-10" db="EMBL/GenBank/DDBJ databases">
        <authorList>
            <person name="Karimi E."/>
        </authorList>
    </citation>
    <scope>NUCLEOTIDE SEQUENCE [LARGE SCALE GENOMIC DNA]</scope>
    <source>
        <strain evidence="3">Pantoea sp. 111</strain>
    </source>
</reference>
<name>A0A653VUK4_9GAMM</name>
<dbReference type="Gene3D" id="3.40.50.300">
    <property type="entry name" value="P-loop containing nucleotide triphosphate hydrolases"/>
    <property type="match status" value="2"/>
</dbReference>
<evidence type="ECO:0000313" key="4">
    <source>
        <dbReference type="Proteomes" id="UP000433737"/>
    </source>
</evidence>